<dbReference type="GO" id="GO:0045505">
    <property type="term" value="F:dynein intermediate chain binding"/>
    <property type="evidence" value="ECO:0007669"/>
    <property type="project" value="InterPro"/>
</dbReference>
<reference evidence="2" key="1">
    <citation type="submission" date="2025-08" db="UniProtKB">
        <authorList>
            <consortium name="Ensembl"/>
        </authorList>
    </citation>
    <scope>IDENTIFICATION</scope>
</reference>
<dbReference type="PANTHER" id="PTHR46532">
    <property type="entry name" value="MALE FERTILITY FACTOR KL5"/>
    <property type="match status" value="1"/>
</dbReference>
<evidence type="ECO:0000259" key="1">
    <source>
        <dbReference type="Pfam" id="PF08385"/>
    </source>
</evidence>
<feature type="domain" description="Dynein heavy chain tail" evidence="1">
    <location>
        <begin position="16"/>
        <end position="65"/>
    </location>
</feature>
<accession>A0A663DKU3</accession>
<dbReference type="GeneTree" id="ENSGT00940000154076"/>
<dbReference type="GO" id="GO:0005858">
    <property type="term" value="C:axonemal dynein complex"/>
    <property type="evidence" value="ECO:0007669"/>
    <property type="project" value="TreeGrafter"/>
</dbReference>
<name>A0A663DKU3_AQUCH</name>
<dbReference type="Proteomes" id="UP000472275">
    <property type="component" value="Chromosome 5"/>
</dbReference>
<evidence type="ECO:0000313" key="3">
    <source>
        <dbReference type="Proteomes" id="UP000472275"/>
    </source>
</evidence>
<feature type="domain" description="Dynein heavy chain tail" evidence="1">
    <location>
        <begin position="237"/>
        <end position="414"/>
    </location>
</feature>
<dbReference type="Ensembl" id="ENSACCT00020000481.1">
    <property type="protein sequence ID" value="ENSACCP00020000471.1"/>
    <property type="gene ID" value="ENSACCG00020000307.1"/>
</dbReference>
<protein>
    <recommendedName>
        <fullName evidence="1">Dynein heavy chain tail domain-containing protein</fullName>
    </recommendedName>
</protein>
<dbReference type="InParanoid" id="A0A663DKU3"/>
<dbReference type="AlphaFoldDB" id="A0A663DKU3"/>
<dbReference type="InterPro" id="IPR026983">
    <property type="entry name" value="DHC"/>
</dbReference>
<sequence length="461" mass="51807">TATPQHLAGPVDISVLHAIETIIIEWSHQIRDILSKDSAQPLLEGLHPLPRTEFEFWHTRMSNLHLHLQPLRILLEEMEQADYSQVSCVWQNNQALPGFIIQVDAATLSPRGCLWVWIHPGSARPSLARPRPRANGALLPQLQPYMDRALCTVRLLRAHCQYYSSPARTIVVLQEICNLLIEMVEPRGRRRLQRDRGRAAPSQHRLLPLPHCGTLGRRGDTGQAWGEPGEMIVCACQELYQTAIEFLKLEKAELGGVRGNILGSQVFQIYEEVSELIKSFADCKYDPLDPAEEVNFAEFQKKIQDADRRLATIFCQGFNDCNCLASAVKLVHMFASLLERPLIKAEVSPHYSALLGMFKAELENVKALYDAQTASPPLHRGGPAINKNMPPVAGQLKWALELQQRLEGPHRDLFAISHPYVQVTLSPHRDAGQQPGQDLARCVSPPVPYCSRCFFIMTLTV</sequence>
<evidence type="ECO:0000313" key="2">
    <source>
        <dbReference type="Ensembl" id="ENSACCP00020000471.1"/>
    </source>
</evidence>
<dbReference type="InterPro" id="IPR013594">
    <property type="entry name" value="Dynein_heavy_tail"/>
</dbReference>
<organism evidence="2 3">
    <name type="scientific">Aquila chrysaetos chrysaetos</name>
    <dbReference type="NCBI Taxonomy" id="223781"/>
    <lineage>
        <taxon>Eukaryota</taxon>
        <taxon>Metazoa</taxon>
        <taxon>Chordata</taxon>
        <taxon>Craniata</taxon>
        <taxon>Vertebrata</taxon>
        <taxon>Euteleostomi</taxon>
        <taxon>Archelosauria</taxon>
        <taxon>Archosauria</taxon>
        <taxon>Dinosauria</taxon>
        <taxon>Saurischia</taxon>
        <taxon>Theropoda</taxon>
        <taxon>Coelurosauria</taxon>
        <taxon>Aves</taxon>
        <taxon>Neognathae</taxon>
        <taxon>Neoaves</taxon>
        <taxon>Telluraves</taxon>
        <taxon>Accipitrimorphae</taxon>
        <taxon>Accipitriformes</taxon>
        <taxon>Accipitridae</taxon>
        <taxon>Accipitrinae</taxon>
        <taxon>Aquila</taxon>
    </lineage>
</organism>
<keyword evidence="3" id="KW-1185">Reference proteome</keyword>
<reference evidence="2" key="2">
    <citation type="submission" date="2025-09" db="UniProtKB">
        <authorList>
            <consortium name="Ensembl"/>
        </authorList>
    </citation>
    <scope>IDENTIFICATION</scope>
</reference>
<proteinExistence type="predicted"/>
<dbReference type="PANTHER" id="PTHR46532:SF11">
    <property type="entry name" value="DYNEIN AXONEMAL HEAVY CHAIN 12"/>
    <property type="match status" value="1"/>
</dbReference>
<dbReference type="Pfam" id="PF08385">
    <property type="entry name" value="DHC_N1"/>
    <property type="match status" value="2"/>
</dbReference>
<dbReference type="GO" id="GO:0051959">
    <property type="term" value="F:dynein light intermediate chain binding"/>
    <property type="evidence" value="ECO:0007669"/>
    <property type="project" value="InterPro"/>
</dbReference>
<dbReference type="GO" id="GO:0007018">
    <property type="term" value="P:microtubule-based movement"/>
    <property type="evidence" value="ECO:0007669"/>
    <property type="project" value="InterPro"/>
</dbReference>